<feature type="domain" description="N-acetyltransferase" evidence="1">
    <location>
        <begin position="4"/>
        <end position="169"/>
    </location>
</feature>
<evidence type="ECO:0000313" key="2">
    <source>
        <dbReference type="EMBL" id="SHJ51867.1"/>
    </source>
</evidence>
<reference evidence="2 3" key="1">
    <citation type="submission" date="2016-11" db="EMBL/GenBank/DDBJ databases">
        <authorList>
            <person name="Jaros S."/>
            <person name="Januszkiewicz K."/>
            <person name="Wedrychowicz H."/>
        </authorList>
    </citation>
    <scope>NUCLEOTIDE SEQUENCE [LARGE SCALE GENOMIC DNA]</scope>
    <source>
        <strain evidence="2 3">DSM 22807</strain>
    </source>
</reference>
<sequence length="169" mass="19665">MKNFTFRKAVIEDKNSIWNIIQQAILRRKADGSNQWQDDYPNEQSIENDIVTDFGFVLVNEEKIIGYCAVIINYEPAYDAIEGKWLTNDDFVVIHRIAIDENYLGQGLSGKIIENVEKLAKKNNIFSVKVDTNFDNIAMMKIFEKRGYQYCGEVYFRGSARRAYEKVLK</sequence>
<dbReference type="Pfam" id="PF00583">
    <property type="entry name" value="Acetyltransf_1"/>
    <property type="match status" value="1"/>
</dbReference>
<dbReference type="PROSITE" id="PS51186">
    <property type="entry name" value="GNAT"/>
    <property type="match status" value="1"/>
</dbReference>
<evidence type="ECO:0000259" key="1">
    <source>
        <dbReference type="PROSITE" id="PS51186"/>
    </source>
</evidence>
<dbReference type="CDD" id="cd04301">
    <property type="entry name" value="NAT_SF"/>
    <property type="match status" value="1"/>
</dbReference>
<evidence type="ECO:0000313" key="3">
    <source>
        <dbReference type="Proteomes" id="UP000184232"/>
    </source>
</evidence>
<dbReference type="InterPro" id="IPR000182">
    <property type="entry name" value="GNAT_dom"/>
</dbReference>
<accession>A0A1M6JYV6</accession>
<dbReference type="RefSeq" id="WP_072784858.1">
    <property type="nucleotide sequence ID" value="NZ_CP045292.1"/>
</dbReference>
<dbReference type="Gene3D" id="3.40.630.30">
    <property type="match status" value="1"/>
</dbReference>
<name>A0A1M6JYV6_9FLAO</name>
<gene>
    <name evidence="2" type="ORF">SAMN05444337_2134</name>
</gene>
<keyword evidence="2" id="KW-0689">Ribosomal protein</keyword>
<proteinExistence type="predicted"/>
<dbReference type="Proteomes" id="UP000184232">
    <property type="component" value="Unassembled WGS sequence"/>
</dbReference>
<dbReference type="OrthoDB" id="9796381at2"/>
<organism evidence="2 3">
    <name type="scientific">Flavobacterium haoranii</name>
    <dbReference type="NCBI Taxonomy" id="683124"/>
    <lineage>
        <taxon>Bacteria</taxon>
        <taxon>Pseudomonadati</taxon>
        <taxon>Bacteroidota</taxon>
        <taxon>Flavobacteriia</taxon>
        <taxon>Flavobacteriales</taxon>
        <taxon>Flavobacteriaceae</taxon>
        <taxon>Flavobacterium</taxon>
    </lineage>
</organism>
<dbReference type="GO" id="GO:0016747">
    <property type="term" value="F:acyltransferase activity, transferring groups other than amino-acyl groups"/>
    <property type="evidence" value="ECO:0007669"/>
    <property type="project" value="InterPro"/>
</dbReference>
<dbReference type="GO" id="GO:0005840">
    <property type="term" value="C:ribosome"/>
    <property type="evidence" value="ECO:0007669"/>
    <property type="project" value="UniProtKB-KW"/>
</dbReference>
<dbReference type="SUPFAM" id="SSF55729">
    <property type="entry name" value="Acyl-CoA N-acyltransferases (Nat)"/>
    <property type="match status" value="1"/>
</dbReference>
<keyword evidence="3" id="KW-1185">Reference proteome</keyword>
<dbReference type="AlphaFoldDB" id="A0A1M6JYV6"/>
<keyword evidence="2" id="KW-0687">Ribonucleoprotein</keyword>
<protein>
    <submittedName>
        <fullName evidence="2">Ribosomal protein S18 acetylase RimI</fullName>
    </submittedName>
</protein>
<dbReference type="EMBL" id="FQZH01000004">
    <property type="protein sequence ID" value="SHJ51867.1"/>
    <property type="molecule type" value="Genomic_DNA"/>
</dbReference>
<dbReference type="InterPro" id="IPR016181">
    <property type="entry name" value="Acyl_CoA_acyltransferase"/>
</dbReference>
<dbReference type="STRING" id="683124.SAMN05444337_2134"/>